<evidence type="ECO:0000313" key="2">
    <source>
        <dbReference type="Proteomes" id="UP001222027"/>
    </source>
</evidence>
<reference evidence="1 2" key="1">
    <citation type="submission" date="2022-12" db="EMBL/GenBank/DDBJ databases">
        <title>Chromosome-scale assembly of the Ensete ventricosum genome.</title>
        <authorList>
            <person name="Dussert Y."/>
            <person name="Stocks J."/>
            <person name="Wendawek A."/>
            <person name="Woldeyes F."/>
            <person name="Nichols R.A."/>
            <person name="Borrell J.S."/>
        </authorList>
    </citation>
    <scope>NUCLEOTIDE SEQUENCE [LARGE SCALE GENOMIC DNA]</scope>
    <source>
        <strain evidence="2">cv. Maze</strain>
        <tissue evidence="1">Seeds</tissue>
    </source>
</reference>
<dbReference type="Proteomes" id="UP001222027">
    <property type="component" value="Unassembled WGS sequence"/>
</dbReference>
<accession>A0AAV8QAZ0</accession>
<sequence length="91" mass="9948">MVSNVTSSWLSCTDGNPVTTNRQVQCLQGYLPLFVVAERCISMFAAAVDRQEAGPAIDKKCGRRPLQSSYYQTQTSIDVAGFRPSISSVRS</sequence>
<evidence type="ECO:0000313" key="1">
    <source>
        <dbReference type="EMBL" id="KAJ8510080.1"/>
    </source>
</evidence>
<dbReference type="EMBL" id="JAQQAF010000001">
    <property type="protein sequence ID" value="KAJ8510080.1"/>
    <property type="molecule type" value="Genomic_DNA"/>
</dbReference>
<name>A0AAV8QAZ0_ENSVE</name>
<proteinExistence type="predicted"/>
<gene>
    <name evidence="1" type="ORF">OPV22_000514</name>
</gene>
<organism evidence="1 2">
    <name type="scientific">Ensete ventricosum</name>
    <name type="common">Abyssinian banana</name>
    <name type="synonym">Musa ensete</name>
    <dbReference type="NCBI Taxonomy" id="4639"/>
    <lineage>
        <taxon>Eukaryota</taxon>
        <taxon>Viridiplantae</taxon>
        <taxon>Streptophyta</taxon>
        <taxon>Embryophyta</taxon>
        <taxon>Tracheophyta</taxon>
        <taxon>Spermatophyta</taxon>
        <taxon>Magnoliopsida</taxon>
        <taxon>Liliopsida</taxon>
        <taxon>Zingiberales</taxon>
        <taxon>Musaceae</taxon>
        <taxon>Ensete</taxon>
    </lineage>
</organism>
<protein>
    <submittedName>
        <fullName evidence="1">Uncharacterized protein</fullName>
    </submittedName>
</protein>
<keyword evidence="2" id="KW-1185">Reference proteome</keyword>
<dbReference type="AlphaFoldDB" id="A0AAV8QAZ0"/>
<comment type="caution">
    <text evidence="1">The sequence shown here is derived from an EMBL/GenBank/DDBJ whole genome shotgun (WGS) entry which is preliminary data.</text>
</comment>